<organism evidence="6 7">
    <name type="scientific">Hondaea fermentalgiana</name>
    <dbReference type="NCBI Taxonomy" id="2315210"/>
    <lineage>
        <taxon>Eukaryota</taxon>
        <taxon>Sar</taxon>
        <taxon>Stramenopiles</taxon>
        <taxon>Bigyra</taxon>
        <taxon>Labyrinthulomycetes</taxon>
        <taxon>Thraustochytrida</taxon>
        <taxon>Thraustochytriidae</taxon>
        <taxon>Hondaea</taxon>
    </lineage>
</organism>
<proteinExistence type="predicted"/>
<dbReference type="PANTHER" id="PTHR10924:SF6">
    <property type="entry name" value="SOLUTE CARRIER FAMILY 49 MEMBER A3"/>
    <property type="match status" value="1"/>
</dbReference>
<reference evidence="6 7" key="1">
    <citation type="submission" date="2017-12" db="EMBL/GenBank/DDBJ databases">
        <title>Sequencing, de novo assembly and annotation of complete genome of a new Thraustochytrid species, strain FCC1311.</title>
        <authorList>
            <person name="Sedici K."/>
            <person name="Godart F."/>
            <person name="Aiese Cigliano R."/>
            <person name="Sanseverino W."/>
            <person name="Barakat M."/>
            <person name="Ortet P."/>
            <person name="Marechal E."/>
            <person name="Cagnac O."/>
            <person name="Amato A."/>
        </authorList>
    </citation>
    <scope>NUCLEOTIDE SEQUENCE [LARGE SCALE GENOMIC DNA]</scope>
</reference>
<dbReference type="EMBL" id="BEYU01000040">
    <property type="protein sequence ID" value="GBG28260.1"/>
    <property type="molecule type" value="Genomic_DNA"/>
</dbReference>
<feature type="transmembrane region" description="Helical" evidence="5">
    <location>
        <begin position="114"/>
        <end position="132"/>
    </location>
</feature>
<dbReference type="InterPro" id="IPR049680">
    <property type="entry name" value="FLVCR1-2_SLC49-like"/>
</dbReference>
<protein>
    <submittedName>
        <fullName evidence="6">Uncharacterized protein</fullName>
    </submittedName>
</protein>
<feature type="transmembrane region" description="Helical" evidence="5">
    <location>
        <begin position="310"/>
        <end position="330"/>
    </location>
</feature>
<feature type="transmembrane region" description="Helical" evidence="5">
    <location>
        <begin position="342"/>
        <end position="364"/>
    </location>
</feature>
<dbReference type="SUPFAM" id="SSF103473">
    <property type="entry name" value="MFS general substrate transporter"/>
    <property type="match status" value="1"/>
</dbReference>
<feature type="transmembrane region" description="Helical" evidence="5">
    <location>
        <begin position="35"/>
        <end position="52"/>
    </location>
</feature>
<dbReference type="InterPro" id="IPR036259">
    <property type="entry name" value="MFS_trans_sf"/>
</dbReference>
<dbReference type="InParanoid" id="A0A2R5GB83"/>
<keyword evidence="4 5" id="KW-0472">Membrane</keyword>
<sequence>MLARMKRSAESRAPEEPRKMELLPDGSIKVYKRRWAVLASLALSYFGWNLSISRQVPLSPTYAKYFDVPNQAYSRDADNNLVLGIDFLATFDAIVLICAYLFAAFSVSRWGLRMLKVGSFFLAFSAWMWYVADDSYFGVLGARTISSIFGPCVSSSLLMVSNVWFPESERAKATAITALLSLLGTGASLIVGPMLATSDFKVVDLSLRSCNVDQIQADLLNAYNAAQLAGEPLSCEIEEYEYAEEEFCCYLPVNLRLLDLIMSLFTTLVFLITLVSVKDHPPTLPSPSASRPAHTSIKTGLSLLFSNRRFVQLALSDFIISGPIQVVYYAMARMFPPEVSNLTFVASAGGIALAIPTALVAAHLLDKRSWYYSITVTGYTSGTAMWILATIAYATDASWLFLVGIVLALMLFIAWQTAVYETKLEYVFTHEHSLESYVMSTDRMIFQISKFIFVSTLAPEVAGGALNSYAIGCGVMVVGCLPVLLIRDRYTYLRQEYDHGTADPEVKNAHADRVSP</sequence>
<accession>A0A2R5GB83</accession>
<keyword evidence="7" id="KW-1185">Reference proteome</keyword>
<keyword evidence="2 5" id="KW-0812">Transmembrane</keyword>
<evidence type="ECO:0000256" key="1">
    <source>
        <dbReference type="ARBA" id="ARBA00004141"/>
    </source>
</evidence>
<dbReference type="PANTHER" id="PTHR10924">
    <property type="entry name" value="MAJOR FACILITATOR SUPERFAMILY PROTEIN-RELATED"/>
    <property type="match status" value="1"/>
</dbReference>
<feature type="transmembrane region" description="Helical" evidence="5">
    <location>
        <begin position="371"/>
        <end position="393"/>
    </location>
</feature>
<comment type="subcellular location">
    <subcellularLocation>
        <location evidence="1">Membrane</location>
        <topology evidence="1">Multi-pass membrane protein</topology>
    </subcellularLocation>
</comment>
<dbReference type="Gene3D" id="1.20.1250.20">
    <property type="entry name" value="MFS general substrate transporter like domains"/>
    <property type="match status" value="1"/>
</dbReference>
<feature type="transmembrane region" description="Helical" evidence="5">
    <location>
        <begin position="260"/>
        <end position="277"/>
    </location>
</feature>
<evidence type="ECO:0000256" key="4">
    <source>
        <dbReference type="ARBA" id="ARBA00023136"/>
    </source>
</evidence>
<dbReference type="OrthoDB" id="422206at2759"/>
<evidence type="ECO:0000313" key="6">
    <source>
        <dbReference type="EMBL" id="GBG28260.1"/>
    </source>
</evidence>
<feature type="transmembrane region" description="Helical" evidence="5">
    <location>
        <begin position="177"/>
        <end position="196"/>
    </location>
</feature>
<name>A0A2R5GB83_9STRA</name>
<comment type="caution">
    <text evidence="6">The sequence shown here is derived from an EMBL/GenBank/DDBJ whole genome shotgun (WGS) entry which is preliminary data.</text>
</comment>
<feature type="transmembrane region" description="Helical" evidence="5">
    <location>
        <begin position="81"/>
        <end position="102"/>
    </location>
</feature>
<dbReference type="AlphaFoldDB" id="A0A2R5GB83"/>
<dbReference type="GO" id="GO:0016020">
    <property type="term" value="C:membrane"/>
    <property type="evidence" value="ECO:0007669"/>
    <property type="project" value="UniProtKB-SubCell"/>
</dbReference>
<gene>
    <name evidence="6" type="ORF">FCC1311_044832</name>
</gene>
<feature type="transmembrane region" description="Helical" evidence="5">
    <location>
        <begin position="468"/>
        <end position="486"/>
    </location>
</feature>
<evidence type="ECO:0000256" key="3">
    <source>
        <dbReference type="ARBA" id="ARBA00022989"/>
    </source>
</evidence>
<evidence type="ECO:0000313" key="7">
    <source>
        <dbReference type="Proteomes" id="UP000241890"/>
    </source>
</evidence>
<dbReference type="Proteomes" id="UP000241890">
    <property type="component" value="Unassembled WGS sequence"/>
</dbReference>
<evidence type="ECO:0000256" key="5">
    <source>
        <dbReference type="SAM" id="Phobius"/>
    </source>
</evidence>
<keyword evidence="3 5" id="KW-1133">Transmembrane helix</keyword>
<feature type="transmembrane region" description="Helical" evidence="5">
    <location>
        <begin position="399"/>
        <end position="420"/>
    </location>
</feature>
<evidence type="ECO:0000256" key="2">
    <source>
        <dbReference type="ARBA" id="ARBA00022692"/>
    </source>
</evidence>